<keyword evidence="12" id="KW-0456">Lyase</keyword>
<dbReference type="RefSeq" id="WP_095415291.1">
    <property type="nucleotide sequence ID" value="NZ_CP018477.1"/>
</dbReference>
<dbReference type="GO" id="GO:0046872">
    <property type="term" value="F:metal ion binding"/>
    <property type="evidence" value="ECO:0007669"/>
    <property type="project" value="UniProtKB-KW"/>
</dbReference>
<dbReference type="InterPro" id="IPR000445">
    <property type="entry name" value="HhH_motif"/>
</dbReference>
<dbReference type="GO" id="GO:0051539">
    <property type="term" value="F:4 iron, 4 sulfur cluster binding"/>
    <property type="evidence" value="ECO:0007669"/>
    <property type="project" value="UniProtKB-KW"/>
</dbReference>
<evidence type="ECO:0000259" key="10">
    <source>
        <dbReference type="SMART" id="SM00278"/>
    </source>
</evidence>
<dbReference type="GO" id="GO:0006284">
    <property type="term" value="P:base-excision repair"/>
    <property type="evidence" value="ECO:0007669"/>
    <property type="project" value="InterPro"/>
</dbReference>
<dbReference type="SMART" id="SM00478">
    <property type="entry name" value="ENDO3c"/>
    <property type="match status" value="1"/>
</dbReference>
<keyword evidence="6" id="KW-0408">Iron</keyword>
<dbReference type="PIRSF" id="PIRSF001435">
    <property type="entry name" value="Nth"/>
    <property type="match status" value="1"/>
</dbReference>
<keyword evidence="13" id="KW-1185">Reference proteome</keyword>
<dbReference type="GO" id="GO:0003677">
    <property type="term" value="F:DNA binding"/>
    <property type="evidence" value="ECO:0007669"/>
    <property type="project" value="InterPro"/>
</dbReference>
<dbReference type="InterPro" id="IPR003265">
    <property type="entry name" value="HhH-GPD_domain"/>
</dbReference>
<dbReference type="GO" id="GO:0019104">
    <property type="term" value="F:DNA N-glycosylase activity"/>
    <property type="evidence" value="ECO:0007669"/>
    <property type="project" value="UniProtKB-ARBA"/>
</dbReference>
<keyword evidence="3" id="KW-0479">Metal-binding</keyword>
<dbReference type="OrthoDB" id="9802365at2"/>
<evidence type="ECO:0000256" key="1">
    <source>
        <dbReference type="ARBA" id="ARBA00008343"/>
    </source>
</evidence>
<evidence type="ECO:0000259" key="11">
    <source>
        <dbReference type="SMART" id="SM00478"/>
    </source>
</evidence>
<dbReference type="SUPFAM" id="SSF48150">
    <property type="entry name" value="DNA-glycosylase"/>
    <property type="match status" value="1"/>
</dbReference>
<organism evidence="12 13">
    <name type="scientific">Thermogutta terrifontis</name>
    <dbReference type="NCBI Taxonomy" id="1331910"/>
    <lineage>
        <taxon>Bacteria</taxon>
        <taxon>Pseudomonadati</taxon>
        <taxon>Planctomycetota</taxon>
        <taxon>Planctomycetia</taxon>
        <taxon>Pirellulales</taxon>
        <taxon>Thermoguttaceae</taxon>
        <taxon>Thermogutta</taxon>
    </lineage>
</organism>
<dbReference type="PANTHER" id="PTHR10359:SF19">
    <property type="entry name" value="DNA REPAIR GLYCOSYLASE MJ1434-RELATED"/>
    <property type="match status" value="1"/>
</dbReference>
<keyword evidence="5" id="KW-0378">Hydrolase</keyword>
<name>A0A286RGS3_9BACT</name>
<sequence length="224" mass="26144">MGKDVSLYEIFQRLFERFGPQHWWPGETPFEVLVGAVLVQNTAWSNVEKAIERLREAGLTNPKALYSVPETELEELIRPAGYYRIKARRLRNLLRFCIERYGGSLERMFRTPLKELREELLSINGIGPETADSILLYAGNLPTFVVDAYTHRIFARHGWVDFDIDYHTLKDYFESQLEPDTALYNEFHALLVKLGKDYCHKKQPRCEECPLREYLPEGGPYEPV</sequence>
<dbReference type="EC" id="4.2.99.18" evidence="12"/>
<dbReference type="Pfam" id="PF00633">
    <property type="entry name" value="HHH"/>
    <property type="match status" value="1"/>
</dbReference>
<dbReference type="GO" id="GO:0140078">
    <property type="term" value="F:class I DNA-(apurinic or apyrimidinic site) endonuclease activity"/>
    <property type="evidence" value="ECO:0007669"/>
    <property type="project" value="UniProtKB-EC"/>
</dbReference>
<evidence type="ECO:0000256" key="2">
    <source>
        <dbReference type="ARBA" id="ARBA00022485"/>
    </source>
</evidence>
<dbReference type="Proteomes" id="UP000215086">
    <property type="component" value="Chromosome"/>
</dbReference>
<feature type="domain" description="HhH-GPD" evidence="11">
    <location>
        <begin position="38"/>
        <end position="197"/>
    </location>
</feature>
<evidence type="ECO:0000313" key="12">
    <source>
        <dbReference type="EMBL" id="ASV75147.1"/>
    </source>
</evidence>
<keyword evidence="12" id="KW-0540">Nuclease</keyword>
<protein>
    <submittedName>
        <fullName evidence="12">Endonuclease III</fullName>
        <ecNumber evidence="12">4.2.99.18</ecNumber>
    </submittedName>
</protein>
<comment type="similarity">
    <text evidence="1">Belongs to the Nth/MutY family.</text>
</comment>
<dbReference type="EMBL" id="CP018477">
    <property type="protein sequence ID" value="ASV75147.1"/>
    <property type="molecule type" value="Genomic_DNA"/>
</dbReference>
<dbReference type="SMART" id="SM00278">
    <property type="entry name" value="HhH1"/>
    <property type="match status" value="1"/>
</dbReference>
<keyword evidence="2" id="KW-0004">4Fe-4S</keyword>
<keyword evidence="7" id="KW-0411">Iron-sulfur</keyword>
<dbReference type="InterPro" id="IPR023170">
    <property type="entry name" value="HhH_base_excis_C"/>
</dbReference>
<evidence type="ECO:0000256" key="8">
    <source>
        <dbReference type="ARBA" id="ARBA00023204"/>
    </source>
</evidence>
<evidence type="ECO:0000256" key="7">
    <source>
        <dbReference type="ARBA" id="ARBA00023014"/>
    </source>
</evidence>
<evidence type="ECO:0000313" key="13">
    <source>
        <dbReference type="Proteomes" id="UP000215086"/>
    </source>
</evidence>
<dbReference type="Gene3D" id="1.10.340.30">
    <property type="entry name" value="Hypothetical protein, domain 2"/>
    <property type="match status" value="1"/>
</dbReference>
<evidence type="ECO:0000256" key="4">
    <source>
        <dbReference type="ARBA" id="ARBA00022763"/>
    </source>
</evidence>
<keyword evidence="4" id="KW-0227">DNA damage</keyword>
<evidence type="ECO:0000256" key="6">
    <source>
        <dbReference type="ARBA" id="ARBA00023004"/>
    </source>
</evidence>
<evidence type="ECO:0000256" key="5">
    <source>
        <dbReference type="ARBA" id="ARBA00022801"/>
    </source>
</evidence>
<keyword evidence="12" id="KW-0255">Endonuclease</keyword>
<dbReference type="KEGG" id="ttf:THTE_2545"/>
<reference evidence="12 13" key="1">
    <citation type="journal article" name="Front. Microbiol.">
        <title>Sugar Metabolism of the First Thermophilic Planctomycete Thermogutta terrifontis: Comparative Genomic and Transcriptomic Approaches.</title>
        <authorList>
            <person name="Elcheninov A.G."/>
            <person name="Menzel P."/>
            <person name="Gudbergsdottir S.R."/>
            <person name="Slesarev A.I."/>
            <person name="Kadnikov V.V."/>
            <person name="Krogh A."/>
            <person name="Bonch-Osmolovskaya E.A."/>
            <person name="Peng X."/>
            <person name="Kublanov I.V."/>
        </authorList>
    </citation>
    <scope>NUCLEOTIDE SEQUENCE [LARGE SCALE GENOMIC DNA]</scope>
    <source>
        <strain evidence="12 13">R1</strain>
    </source>
</reference>
<feature type="domain" description="Helix-hairpin-helix DNA-binding motif class 1" evidence="10">
    <location>
        <begin position="118"/>
        <end position="137"/>
    </location>
</feature>
<dbReference type="Pfam" id="PF00730">
    <property type="entry name" value="HhH-GPD"/>
    <property type="match status" value="1"/>
</dbReference>
<dbReference type="InterPro" id="IPR003583">
    <property type="entry name" value="Hlx-hairpin-Hlx_DNA-bd_motif"/>
</dbReference>
<dbReference type="Gene3D" id="1.10.1670.10">
    <property type="entry name" value="Helix-hairpin-Helix base-excision DNA repair enzymes (C-terminal)"/>
    <property type="match status" value="1"/>
</dbReference>
<dbReference type="AlphaFoldDB" id="A0A286RGS3"/>
<gene>
    <name evidence="12" type="ORF">THTE_2545</name>
</gene>
<evidence type="ECO:0000256" key="3">
    <source>
        <dbReference type="ARBA" id="ARBA00022723"/>
    </source>
</evidence>
<proteinExistence type="inferred from homology"/>
<keyword evidence="9" id="KW-0326">Glycosidase</keyword>
<dbReference type="InterPro" id="IPR011257">
    <property type="entry name" value="DNA_glycosylase"/>
</dbReference>
<evidence type="ECO:0000256" key="9">
    <source>
        <dbReference type="ARBA" id="ARBA00023295"/>
    </source>
</evidence>
<accession>A0A286RGS3</accession>
<keyword evidence="8" id="KW-0234">DNA repair</keyword>
<dbReference type="PANTHER" id="PTHR10359">
    <property type="entry name" value="A/G-SPECIFIC ADENINE GLYCOSYLASE/ENDONUCLEASE III"/>
    <property type="match status" value="1"/>
</dbReference>
<dbReference type="CDD" id="cd00056">
    <property type="entry name" value="ENDO3c"/>
    <property type="match status" value="1"/>
</dbReference>